<gene>
    <name evidence="1" type="ORF">PHIN3_25</name>
</gene>
<dbReference type="Proteomes" id="UP000202958">
    <property type="component" value="Segment"/>
</dbReference>
<protein>
    <submittedName>
        <fullName evidence="1">Uncharacterized protein</fullName>
    </submittedName>
</protein>
<name>A0A0F6WCD8_9CAUD</name>
<accession>A0A0F6WCD8</accession>
<proteinExistence type="predicted"/>
<organism evidence="1 2">
    <name type="scientific">Sinorhizobium phage phiN3</name>
    <dbReference type="NCBI Taxonomy" id="1647405"/>
    <lineage>
        <taxon>Viruses</taxon>
        <taxon>Duplodnaviria</taxon>
        <taxon>Heunggongvirae</taxon>
        <taxon>Uroviricota</taxon>
        <taxon>Caudoviricetes</taxon>
        <taxon>Emdodecavirus</taxon>
        <taxon>Emdodecavirus N3</taxon>
    </lineage>
</organism>
<dbReference type="GeneID" id="26638754"/>
<evidence type="ECO:0000313" key="2">
    <source>
        <dbReference type="Proteomes" id="UP000202958"/>
    </source>
</evidence>
<dbReference type="KEGG" id="vg:26638754"/>
<sequence length="85" mass="10162">MSLPVYTTEKLSKNRVAIFQDGEYICQLQPKEVKGWIARAEQFDKNEAENADYFLFRRIMNALEYLEIRSKRIENIEAKKQLELF</sequence>
<reference evidence="1 2" key="1">
    <citation type="submission" date="2015-04" db="EMBL/GenBank/DDBJ databases">
        <authorList>
            <person name="Hodson T.S."/>
            <person name="Hyde J.R."/>
            <person name="Schouten J.T."/>
            <person name="Crockett J.T."/>
            <person name="Smith T.A."/>
            <person name="Merrill B.D."/>
            <person name="Crook M.B."/>
            <person name="Griffitts J.S."/>
            <person name="Burnett S.H."/>
            <person name="Grose J.H."/>
            <person name="Breakwell D.P."/>
        </authorList>
    </citation>
    <scope>NUCLEOTIDE SEQUENCE [LARGE SCALE GENOMIC DNA]</scope>
</reference>
<evidence type="ECO:0000313" key="1">
    <source>
        <dbReference type="EMBL" id="AKF13290.1"/>
    </source>
</evidence>
<keyword evidence="2" id="KW-1185">Reference proteome</keyword>
<dbReference type="RefSeq" id="YP_009212265.1">
    <property type="nucleotide sequence ID" value="NC_028945.1"/>
</dbReference>
<dbReference type="EMBL" id="KR052482">
    <property type="protein sequence ID" value="AKF13290.1"/>
    <property type="molecule type" value="Genomic_DNA"/>
</dbReference>